<gene>
    <name evidence="1" type="ORF">RRG08_025852</name>
</gene>
<sequence>MSTNWGRGDQLVPFIAELFLSSQSELLQEKQYLIVNVNKLGEGDQLVPFIAELFLSSQSELLQEKQYLIVNVNKLGGMFTQNLTNRFSPQRTLFVRVLESAEDNNSAISRGGDLPVLLHSKMLLNNLEKNV</sequence>
<evidence type="ECO:0000313" key="1">
    <source>
        <dbReference type="EMBL" id="KAK3731310.1"/>
    </source>
</evidence>
<dbReference type="AlphaFoldDB" id="A0AAE1CRP9"/>
<name>A0AAE1CRP9_9GAST</name>
<reference evidence="1" key="1">
    <citation type="journal article" date="2023" name="G3 (Bethesda)">
        <title>A reference genome for the long-term kleptoplast-retaining sea slug Elysia crispata morphotype clarki.</title>
        <authorList>
            <person name="Eastman K.E."/>
            <person name="Pendleton A.L."/>
            <person name="Shaikh M.A."/>
            <person name="Suttiyut T."/>
            <person name="Ogas R."/>
            <person name="Tomko P."/>
            <person name="Gavelis G."/>
            <person name="Widhalm J.R."/>
            <person name="Wisecaver J.H."/>
        </authorList>
    </citation>
    <scope>NUCLEOTIDE SEQUENCE</scope>
    <source>
        <strain evidence="1">ECLA1</strain>
    </source>
</reference>
<comment type="caution">
    <text evidence="1">The sequence shown here is derived from an EMBL/GenBank/DDBJ whole genome shotgun (WGS) entry which is preliminary data.</text>
</comment>
<proteinExistence type="predicted"/>
<evidence type="ECO:0000313" key="2">
    <source>
        <dbReference type="Proteomes" id="UP001283361"/>
    </source>
</evidence>
<protein>
    <submittedName>
        <fullName evidence="1">Uncharacterized protein</fullName>
    </submittedName>
</protein>
<keyword evidence="2" id="KW-1185">Reference proteome</keyword>
<accession>A0AAE1CRP9</accession>
<organism evidence="1 2">
    <name type="scientific">Elysia crispata</name>
    <name type="common">lettuce slug</name>
    <dbReference type="NCBI Taxonomy" id="231223"/>
    <lineage>
        <taxon>Eukaryota</taxon>
        <taxon>Metazoa</taxon>
        <taxon>Spiralia</taxon>
        <taxon>Lophotrochozoa</taxon>
        <taxon>Mollusca</taxon>
        <taxon>Gastropoda</taxon>
        <taxon>Heterobranchia</taxon>
        <taxon>Euthyneura</taxon>
        <taxon>Panpulmonata</taxon>
        <taxon>Sacoglossa</taxon>
        <taxon>Placobranchoidea</taxon>
        <taxon>Plakobranchidae</taxon>
        <taxon>Elysia</taxon>
    </lineage>
</organism>
<dbReference type="Proteomes" id="UP001283361">
    <property type="component" value="Unassembled WGS sequence"/>
</dbReference>
<dbReference type="EMBL" id="JAWDGP010007018">
    <property type="protein sequence ID" value="KAK3731310.1"/>
    <property type="molecule type" value="Genomic_DNA"/>
</dbReference>